<evidence type="ECO:0000256" key="1">
    <source>
        <dbReference type="ARBA" id="ARBA00022670"/>
    </source>
</evidence>
<dbReference type="InterPro" id="IPR000209">
    <property type="entry name" value="Peptidase_S8/S53_dom"/>
</dbReference>
<keyword evidence="3" id="KW-0720">Serine protease</keyword>
<evidence type="ECO:0000313" key="6">
    <source>
        <dbReference type="EMBL" id="TGD45324.1"/>
    </source>
</evidence>
<dbReference type="SUPFAM" id="SSF52743">
    <property type="entry name" value="Subtilisin-like"/>
    <property type="match status" value="1"/>
</dbReference>
<dbReference type="Gene3D" id="3.40.50.200">
    <property type="entry name" value="Peptidase S8/S53 domain"/>
    <property type="match status" value="1"/>
</dbReference>
<name>A0ABY2KRB8_9RHOB</name>
<dbReference type="Pfam" id="PF00082">
    <property type="entry name" value="Peptidase_S8"/>
    <property type="match status" value="1"/>
</dbReference>
<sequence length="216" mass="22704">MLAPLSSQNLHDLSNNQAVSLEAGKLNIINLSYGMIGEPDVNGNPYEDLNWSKREQSIIDYASNNLALVVKAAGNDGVAIDEINQSGNFEYLNLDLIGAQAAIFVGALNAHGTIDNPAKLANYSNYAGDNVVAQDQFIVVGVTGNITDLYGTSFAAPIISGYAAVLGSKFTSASPDIIKSRLLETARTDTIAGYNKGIHGKGEASLSRALAPDSID</sequence>
<evidence type="ECO:0000259" key="5">
    <source>
        <dbReference type="Pfam" id="PF00082"/>
    </source>
</evidence>
<evidence type="ECO:0000256" key="4">
    <source>
        <dbReference type="PROSITE-ProRule" id="PRU01240"/>
    </source>
</evidence>
<dbReference type="PROSITE" id="PS51892">
    <property type="entry name" value="SUBTILASE"/>
    <property type="match status" value="1"/>
</dbReference>
<gene>
    <name evidence="6" type="ORF">EEB11_01870</name>
</gene>
<organism evidence="6 7">
    <name type="scientific">Pseudotabrizicola sediminis</name>
    <dbReference type="NCBI Taxonomy" id="2486418"/>
    <lineage>
        <taxon>Bacteria</taxon>
        <taxon>Pseudomonadati</taxon>
        <taxon>Pseudomonadota</taxon>
        <taxon>Alphaproteobacteria</taxon>
        <taxon>Rhodobacterales</taxon>
        <taxon>Paracoccaceae</taxon>
        <taxon>Pseudotabrizicola</taxon>
    </lineage>
</organism>
<evidence type="ECO:0000256" key="2">
    <source>
        <dbReference type="ARBA" id="ARBA00022801"/>
    </source>
</evidence>
<evidence type="ECO:0000256" key="3">
    <source>
        <dbReference type="ARBA" id="ARBA00022825"/>
    </source>
</evidence>
<feature type="domain" description="Peptidase S8/S53" evidence="5">
    <location>
        <begin position="7"/>
        <end position="189"/>
    </location>
</feature>
<dbReference type="InterPro" id="IPR023828">
    <property type="entry name" value="Peptidase_S8_Ser-AS"/>
</dbReference>
<protein>
    <recommendedName>
        <fullName evidence="5">Peptidase S8/S53 domain-containing protein</fullName>
    </recommendedName>
</protein>
<reference evidence="6 7" key="1">
    <citation type="submission" date="2018-11" db="EMBL/GenBank/DDBJ databases">
        <title>Tabrizicola sp. isolated from sediment of alpine lake.</title>
        <authorList>
            <person name="Liu Z."/>
        </authorList>
    </citation>
    <scope>NUCLEOTIDE SEQUENCE [LARGE SCALE GENOMIC DNA]</scope>
    <source>
        <strain evidence="6 7">DRYC-M-16</strain>
    </source>
</reference>
<proteinExistence type="inferred from homology"/>
<keyword evidence="7" id="KW-1185">Reference proteome</keyword>
<comment type="caution">
    <text evidence="6">The sequence shown here is derived from an EMBL/GenBank/DDBJ whole genome shotgun (WGS) entry which is preliminary data.</text>
</comment>
<dbReference type="EMBL" id="RPEM01000001">
    <property type="protein sequence ID" value="TGD45324.1"/>
    <property type="molecule type" value="Genomic_DNA"/>
</dbReference>
<dbReference type="InterPro" id="IPR036852">
    <property type="entry name" value="Peptidase_S8/S53_dom_sf"/>
</dbReference>
<accession>A0ABY2KRB8</accession>
<keyword evidence="1" id="KW-0645">Protease</keyword>
<evidence type="ECO:0000313" key="7">
    <source>
        <dbReference type="Proteomes" id="UP000297741"/>
    </source>
</evidence>
<comment type="similarity">
    <text evidence="4">Belongs to the peptidase S8 family.</text>
</comment>
<comment type="caution">
    <text evidence="4">Lacks conserved residue(s) required for the propagation of feature annotation.</text>
</comment>
<dbReference type="Proteomes" id="UP000297741">
    <property type="component" value="Unassembled WGS sequence"/>
</dbReference>
<keyword evidence="2" id="KW-0378">Hydrolase</keyword>
<dbReference type="PROSITE" id="PS00138">
    <property type="entry name" value="SUBTILASE_SER"/>
    <property type="match status" value="1"/>
</dbReference>